<feature type="transmembrane region" description="Helical" evidence="7">
    <location>
        <begin position="335"/>
        <end position="356"/>
    </location>
</feature>
<protein>
    <recommendedName>
        <fullName evidence="8">CCHC-type domain-containing protein</fullName>
    </recommendedName>
</protein>
<evidence type="ECO:0000256" key="4">
    <source>
        <dbReference type="ARBA" id="ARBA00023136"/>
    </source>
</evidence>
<feature type="transmembrane region" description="Helical" evidence="7">
    <location>
        <begin position="543"/>
        <end position="563"/>
    </location>
</feature>
<feature type="transmembrane region" description="Helical" evidence="7">
    <location>
        <begin position="246"/>
        <end position="266"/>
    </location>
</feature>
<dbReference type="Pfam" id="PF01027">
    <property type="entry name" value="Bax1-I"/>
    <property type="match status" value="3"/>
</dbReference>
<comment type="subcellular location">
    <subcellularLocation>
        <location evidence="1">Membrane</location>
        <topology evidence="1">Multi-pass membrane protein</topology>
    </subcellularLocation>
</comment>
<evidence type="ECO:0000256" key="7">
    <source>
        <dbReference type="SAM" id="Phobius"/>
    </source>
</evidence>
<evidence type="ECO:0000256" key="2">
    <source>
        <dbReference type="ARBA" id="ARBA00022692"/>
    </source>
</evidence>
<evidence type="ECO:0000256" key="5">
    <source>
        <dbReference type="SAM" id="Coils"/>
    </source>
</evidence>
<feature type="region of interest" description="Disordered" evidence="6">
    <location>
        <begin position="113"/>
        <end position="137"/>
    </location>
</feature>
<dbReference type="EMBL" id="CAUYUJ010015591">
    <property type="protein sequence ID" value="CAK0855963.1"/>
    <property type="molecule type" value="Genomic_DNA"/>
</dbReference>
<feature type="region of interest" description="Disordered" evidence="6">
    <location>
        <begin position="1141"/>
        <end position="1165"/>
    </location>
</feature>
<feature type="transmembrane region" description="Helical" evidence="7">
    <location>
        <begin position="486"/>
        <end position="506"/>
    </location>
</feature>
<keyword evidence="5" id="KW-0175">Coiled coil</keyword>
<keyword evidence="4 7" id="KW-0472">Membrane</keyword>
<feature type="transmembrane region" description="Helical" evidence="7">
    <location>
        <begin position="2546"/>
        <end position="2566"/>
    </location>
</feature>
<dbReference type="PANTHER" id="PTHR23291:SF47">
    <property type="entry name" value="TRANSMEMBRANE BAX INHIBITOR MOTIF CONTAINING 7"/>
    <property type="match status" value="1"/>
</dbReference>
<evidence type="ECO:0000256" key="6">
    <source>
        <dbReference type="SAM" id="MobiDB-lite"/>
    </source>
</evidence>
<feature type="transmembrane region" description="Helical" evidence="7">
    <location>
        <begin position="518"/>
        <end position="537"/>
    </location>
</feature>
<feature type="coiled-coil region" evidence="5">
    <location>
        <begin position="624"/>
        <end position="658"/>
    </location>
</feature>
<dbReference type="InterPro" id="IPR006214">
    <property type="entry name" value="Bax_inhibitor_1-related"/>
</dbReference>
<dbReference type="PANTHER" id="PTHR23291">
    <property type="entry name" value="BAX INHIBITOR-RELATED"/>
    <property type="match status" value="1"/>
</dbReference>
<feature type="transmembrane region" description="Helical" evidence="7">
    <location>
        <begin position="303"/>
        <end position="323"/>
    </location>
</feature>
<dbReference type="SMART" id="SM00343">
    <property type="entry name" value="ZnF_C2HC"/>
    <property type="match status" value="2"/>
</dbReference>
<evidence type="ECO:0000313" key="10">
    <source>
        <dbReference type="Proteomes" id="UP001189429"/>
    </source>
</evidence>
<dbReference type="CDD" id="cd09272">
    <property type="entry name" value="RNase_HI_RT_Ty1"/>
    <property type="match status" value="1"/>
</dbReference>
<feature type="transmembrane region" description="Helical" evidence="7">
    <location>
        <begin position="456"/>
        <end position="474"/>
    </location>
</feature>
<organism evidence="9 10">
    <name type="scientific">Prorocentrum cordatum</name>
    <dbReference type="NCBI Taxonomy" id="2364126"/>
    <lineage>
        <taxon>Eukaryota</taxon>
        <taxon>Sar</taxon>
        <taxon>Alveolata</taxon>
        <taxon>Dinophyceae</taxon>
        <taxon>Prorocentrales</taxon>
        <taxon>Prorocentraceae</taxon>
        <taxon>Prorocentrum</taxon>
    </lineage>
</organism>
<proteinExistence type="predicted"/>
<accession>A0ABN9UB12</accession>
<feature type="region of interest" description="Disordered" evidence="6">
    <location>
        <begin position="1453"/>
        <end position="1473"/>
    </location>
</feature>
<keyword evidence="10" id="KW-1185">Reference proteome</keyword>
<feature type="domain" description="CCHC-type" evidence="8">
    <location>
        <begin position="2939"/>
        <end position="2954"/>
    </location>
</feature>
<evidence type="ECO:0000313" key="9">
    <source>
        <dbReference type="EMBL" id="CAK0855963.1"/>
    </source>
</evidence>
<feature type="coiled-coil region" evidence="5">
    <location>
        <begin position="2627"/>
        <end position="2661"/>
    </location>
</feature>
<evidence type="ECO:0000259" key="8">
    <source>
        <dbReference type="SMART" id="SM00343"/>
    </source>
</evidence>
<reference evidence="9" key="1">
    <citation type="submission" date="2023-10" db="EMBL/GenBank/DDBJ databases">
        <authorList>
            <person name="Chen Y."/>
            <person name="Shah S."/>
            <person name="Dougan E. K."/>
            <person name="Thang M."/>
            <person name="Chan C."/>
        </authorList>
    </citation>
    <scope>NUCLEOTIDE SEQUENCE [LARGE SCALE GENOMIC DNA]</scope>
</reference>
<dbReference type="InterPro" id="IPR001878">
    <property type="entry name" value="Znf_CCHC"/>
</dbReference>
<dbReference type="Pfam" id="PF07727">
    <property type="entry name" value="RVT_2"/>
    <property type="match status" value="1"/>
</dbReference>
<feature type="transmembrane region" description="Helical" evidence="7">
    <location>
        <begin position="368"/>
        <end position="392"/>
    </location>
</feature>
<feature type="coiled-coil region" evidence="5">
    <location>
        <begin position="825"/>
        <end position="852"/>
    </location>
</feature>
<dbReference type="InterPro" id="IPR013103">
    <property type="entry name" value="RVT_2"/>
</dbReference>
<gene>
    <name evidence="9" type="ORF">PCOR1329_LOCUS46472</name>
</gene>
<feature type="compositionally biased region" description="Basic and acidic residues" evidence="6">
    <location>
        <begin position="121"/>
        <end position="137"/>
    </location>
</feature>
<name>A0ABN9UB12_9DINO</name>
<feature type="domain" description="CCHC-type" evidence="8">
    <location>
        <begin position="936"/>
        <end position="951"/>
    </location>
</feature>
<evidence type="ECO:0000256" key="3">
    <source>
        <dbReference type="ARBA" id="ARBA00022989"/>
    </source>
</evidence>
<comment type="caution">
    <text evidence="9">The sequence shown here is derived from an EMBL/GenBank/DDBJ whole genome shotgun (WGS) entry which is preliminary data.</text>
</comment>
<feature type="coiled-coil region" evidence="5">
    <location>
        <begin position="2828"/>
        <end position="2855"/>
    </location>
</feature>
<feature type="transmembrane region" description="Helical" evidence="7">
    <location>
        <begin position="575"/>
        <end position="596"/>
    </location>
</feature>
<dbReference type="Proteomes" id="UP001189429">
    <property type="component" value="Unassembled WGS sequence"/>
</dbReference>
<sequence>MIPRRPQLFRASLQVKGYQRAGSQNPCASEAGASDADAAAFLLSRPFEHFAHMSIKQLCHQHLVLAARGFTHLEFRQANLWMAVFQRPSRQTEPNLVEVAYLETFIERCDGNRSAGGRPMKHAESRRLPDPTTRRGEARTALPRGTMSEFAGAGMPMQGEARLLSGLTEKAIRNGFVRKVAALPCILGPRPYPPGHVHVHCFGVVPPPDFEEECQVYGILGAQLVATAVIGRIIMSVGDSLQESTVLFLLFMSLAISVAMMCVFMCRPDMMRKSPSNYICLGLYTLAMGIMVGFISAQYTQESVLIALGITCLVVVGLTAFACQTTYDFTGCGPYLFCACLVLMGFSFTLWIASMAGLHGPAFQTARLVYSAMGAMLFSAVSQLAAGEVAYLETFIERCDSRRLPDPTTRRGEARNALPRGTMSEFAGAGMPMQGEARLLSGLTEKAIRNGFVRKVYGILGAQLVATAVIGRIIMSVGDSLQESTVLFLLFMSLAISVAMMCVFMCRPDMMRKSPSNYICLGLYTLAMGIMVGFISAQYTQESVLIALGITCLVVVGLTAFACQTTYDFTGCGPYLFCACLVLMGFSFTLWIASIAGLHGPAFQTARLVYSAMGAMLFSAVSQLAAGEQKGAEMEQVIQQLQAQVLQLTQQLQAVQQGAAQQGGMADAVAAIRELARAQADRSRPTLVDTRGLGRPKVFSNKEDDFQNWSQKVESFFSGVFPEAERLLEWSADQGGEVELDAVRDEFGELQDDPERRVEQLEAITHQLFTALIQLTEGESLNIVKNSKKNPYEAWRRLQKRFDPATGGRKRNLLRTILNPGRCRIDDLQASIERWENYVSRYEKKVNHAMDDELKLAGFEALVPEELEKHLIMNANRLQTYDQARLEVVTYVEAKTGLRIRDKKPSDNMSTDPDAMDTSALSLNSLKGGKKGPKGGCYNCGGNHFAKDCKKGKTGQSRDSKGKGVWSMGALTLGSLEEWKPEVPKDIGAIEDSKYEWVKMNLDSGAGVTSFPLEFGPESTGNGSLYKTASGECIPDGGPWEFLGYDENGRWRSLKGRLSGVHKVLCSAGKMATNGRQNFYMTADGGWVIPKDSDIGREIDRSIERCVSRYGTDELIPLYLEDQVYNFYMQREISATTVERKKEVVTGGSSSGNGSGRAPERPRRARTIKELKHRELKHKREFELDPEFGENVVPIVAFDYGFMTQEGADTYPILVVRETRFKHAAATCVEAKGVNAYAVAFMVGLIRDLGYRRLILKCDNEPATKALQKKIEESVVGVEILPQGPPEGDHRANGLVEAAVREVKRMCRTIRVAMELKRGERVEDDHPILSWLPRYAAQAISKMRIGTDGKTAEMRRTGRRWRKPLAQFGEKVWFRRIGEDGGSSYASRMTQGRFVGHHDRTGATLCMTGKGVVRGKSWTRQALEDAWDRAGWGDLCGTPWEMLAKETKLEKKVTADKDGKGEPLPNPPGVERAPEVAPRRFYVLTADIEDQQERLQRNQRRRRRRQEEEMNRCALMRKATDALPEKDKKHEECQERRFEYRKRPVLARARDQLREPYLEFLELDMSMRYMQELLNWYRHDEMGDLDLRELGELKEELAALKALDFTEKGTEDEEADLGAVDVMEIFSPPRFTEAARRHGLRPGVAVDLSTCRPSDGVGWDLLRKDDQEELNRIIEKDEPWLLTGSPRCDPFSQLQYLNRLTTDEKVRERRLRDGREGLRVAIEAYNKQYDAGRYFLHEHPATATSWKEQGMEELMSREGVYYAQGPMCRYGLQLPEKYRDESDGVPEYVRKETGFITNSEEIWHELNGKCSNLVGGELHRHTELKGGVAHFAAKYPPKFVSAVLRALRRQLRKDGELNAVDEIAGPVPEIPIEYKEMLEKGGGFWDDVNGGFLPTEKVLAARQEEMDWIHGEKVYDIVPEQEAQEAGVRPLDVLWVDTDKSMDPNEQKVRSRLCVREYKTKKDGKVQRALPAAQLFSAMPPLEAVKILMSKMMTGGVSKSGKRLKLRHYDISRAHFMGKAQRLVYIRLPAEDRQRYGEKMLGRLVKSMYGTQDASHLWQLDYVELCCSSEGGFKRGKHNAALFFNPTADISMAVHGDDFVVLSDDDGLNHVDRLLASKYPSKLMGTVGFDDGDNDSLQLLNRIVRRGRDARGEYLEIEPDPRHAKMILAETGCAESTKAVNTPREKIKDATVLEGIKGKKLVASEVTRYRSVCMRLSYLAQDRLDLVESAKSAAQRMAGPTEFDWQPLKRVARYLAGRPRASIRYRMQAPVDKIEVYVDSDFAGDPISRKSTTGLVAMVGSHPIKGSSTLQSLTSLSVGEAEFYAVVKGAAVALMLRSIYEDFGDNMEARVLSDSTTAGSLADRLGVGQRTKHIQTRFLWVQERVQDKDLKVAYLETFIERCDSRRLPDPTTRRGEARNALPRGTMSEFAGAGMPMQGEARLLSGLTEKAIRNGFVRKVYGILGAQLVATAVIGRIIMSVGDSLQESTVLFLLFMSLAISVAMMCVFMCRPDMMRKSPSNYICLGLYTLAMGIMVGFISAQYTQESVLIALGITCLVVVGLTAFACQTTYDFTGCGPYLFCACLVLMGFSFTLWIASIAGLHGPAFQTARLVYSAMGAMLFSAVSQLAAGEQKGAEMEQVIQQLQAQVLQLTQQLQAVQQGAAQQGGMADAVAAIRELARAQADRSRPTLVDTRGLGRPKVFSNKEDDFQNWSQKVESFFSGVFPEAERLLEWSADQGGEVELDAVRDEFGELQDDPERRVEQLEAITHQLFTALIQLTEGESLNIVKNSKKNPYEAWRRLQKRFDPATGGRKRNLLRTILNPGRCRIDDLQASIERWENYVSRYEKKVNHAMDDELKLAGFEALVPEELEKHLIMNANRLQTYDQARLEVVTYVEAKTGLRIRDKKPSDNMSTDPDAMDTSALSLNSLKGGKKGPKGGCYNCGGNHFAKDCKKGKTGQSRDSKGKGVWSMGALTLGSLEEWKPEVPKDIGAIEDSKYEWVKMNLDSGAGVTSFPLEFGPESTGNGSLYKTASGECIPDGGPWEFLGYDENGRWRSLKGRLSGVHKVLCSAGKMATNGRQNFYMTADGGWVIPKDSDIGREIDRSIERCVSRYGTDELIPLYLEDQVYNFYMQREISATTVERKKEVVTGGSSSGNGSGRAPERP</sequence>
<keyword evidence="2 7" id="KW-0812">Transmembrane</keyword>
<feature type="transmembrane region" description="Helical" evidence="7">
    <location>
        <begin position="2489"/>
        <end position="2509"/>
    </location>
</feature>
<evidence type="ECO:0000256" key="1">
    <source>
        <dbReference type="ARBA" id="ARBA00004141"/>
    </source>
</evidence>
<feature type="transmembrane region" description="Helical" evidence="7">
    <location>
        <begin position="2521"/>
        <end position="2540"/>
    </location>
</feature>
<keyword evidence="3 7" id="KW-1133">Transmembrane helix</keyword>
<feature type="region of interest" description="Disordered" evidence="6">
    <location>
        <begin position="3143"/>
        <end position="3165"/>
    </location>
</feature>
<feature type="transmembrane region" description="Helical" evidence="7">
    <location>
        <begin position="2578"/>
        <end position="2599"/>
    </location>
</feature>
<feature type="transmembrane region" description="Helical" evidence="7">
    <location>
        <begin position="278"/>
        <end position="297"/>
    </location>
</feature>